<evidence type="ECO:0000256" key="5">
    <source>
        <dbReference type="ARBA" id="ARBA00023277"/>
    </source>
</evidence>
<comment type="catalytic activity">
    <reaction evidence="9">
        <text>Hydrolysis of terminal, non-reducing beta-D-glucosyl residues with release of beta-D-glucose.</text>
        <dbReference type="EC" id="3.2.1.21"/>
    </reaction>
</comment>
<dbReference type="NCBIfam" id="TIGR03356">
    <property type="entry name" value="BGL"/>
    <property type="match status" value="1"/>
</dbReference>
<dbReference type="PANTHER" id="PTHR10353:SF36">
    <property type="entry name" value="LP05116P"/>
    <property type="match status" value="1"/>
</dbReference>
<dbReference type="InterPro" id="IPR001360">
    <property type="entry name" value="Glyco_hydro_1"/>
</dbReference>
<evidence type="ECO:0000256" key="7">
    <source>
        <dbReference type="ARBA" id="ARBA00023326"/>
    </source>
</evidence>
<keyword evidence="6 9" id="KW-0326">Glycosidase</keyword>
<evidence type="ECO:0000256" key="6">
    <source>
        <dbReference type="ARBA" id="ARBA00023295"/>
    </source>
</evidence>
<gene>
    <name evidence="10" type="ORF">SM116_08905</name>
</gene>
<dbReference type="InterPro" id="IPR018120">
    <property type="entry name" value="Glyco_hydro_1_AS"/>
</dbReference>
<keyword evidence="11" id="KW-1185">Reference proteome</keyword>
<feature type="active site" description="Nucleophile" evidence="8">
    <location>
        <position position="356"/>
    </location>
</feature>
<dbReference type="RefSeq" id="WP_320944078.1">
    <property type="nucleotide sequence ID" value="NZ_BAABEU010000010.1"/>
</dbReference>
<dbReference type="Pfam" id="PF00232">
    <property type="entry name" value="Glyco_hydro_1"/>
    <property type="match status" value="1"/>
</dbReference>
<evidence type="ECO:0000256" key="1">
    <source>
        <dbReference type="ARBA" id="ARBA00010838"/>
    </source>
</evidence>
<dbReference type="PROSITE" id="PS00572">
    <property type="entry name" value="GLYCOSYL_HYDROL_F1_1"/>
    <property type="match status" value="1"/>
</dbReference>
<keyword evidence="3 9" id="KW-0378">Hydrolase</keyword>
<evidence type="ECO:0000256" key="3">
    <source>
        <dbReference type="ARBA" id="ARBA00022801"/>
    </source>
</evidence>
<keyword evidence="7" id="KW-0624">Polysaccharide degradation</keyword>
<evidence type="ECO:0000256" key="2">
    <source>
        <dbReference type="ARBA" id="ARBA00012744"/>
    </source>
</evidence>
<comment type="similarity">
    <text evidence="1 9">Belongs to the glycosyl hydrolase 1 family.</text>
</comment>
<evidence type="ECO:0000256" key="9">
    <source>
        <dbReference type="RuleBase" id="RU361175"/>
    </source>
</evidence>
<evidence type="ECO:0000313" key="10">
    <source>
        <dbReference type="EMBL" id="WPR91378.1"/>
    </source>
</evidence>
<evidence type="ECO:0000256" key="4">
    <source>
        <dbReference type="ARBA" id="ARBA00023001"/>
    </source>
</evidence>
<keyword evidence="4" id="KW-0136">Cellulose degradation</keyword>
<accession>A0ABZ0SRS6</accession>
<dbReference type="GO" id="GO:0008422">
    <property type="term" value="F:beta-glucosidase activity"/>
    <property type="evidence" value="ECO:0007669"/>
    <property type="project" value="UniProtKB-EC"/>
</dbReference>
<name>A0ABZ0SRS6_9MICO</name>
<dbReference type="EMBL" id="CP139368">
    <property type="protein sequence ID" value="WPR91378.1"/>
    <property type="molecule type" value="Genomic_DNA"/>
</dbReference>
<dbReference type="Gene3D" id="3.20.20.80">
    <property type="entry name" value="Glycosidases"/>
    <property type="match status" value="1"/>
</dbReference>
<dbReference type="InterPro" id="IPR017853">
    <property type="entry name" value="GH"/>
</dbReference>
<sequence>MHAYPTASVPRGLRWSVATAAFQIEGSRAADGRGRSIWDDVVDTPGVIKDAAIADPSADSYRRASDDVALLRGLGVDRYRFGISWVRVQPGGTGPGNAAGLDYYSRLVDALLEVGVTPFPTLYHWDLPSDLEEAGGWLARDTASRFADYAALVADRLGDRVHDWYTINEPAMTTLQGYGIGSLAPLKQLLFGALPTVHHQLLAHALVAQALHADGGHRVGIVNNHTPVRPLRDTAEDAMAAVAYDVLHNRVFADPLLSGAYPDLEAFGLPPMPVQDGDLELISAPQDFYGVNFYNPTTVTAAEGDSPLPFDIVPTPDAPCTGFGPEWAIVPEALTELLVGMRDRYGEKLPPVIISENGASFPEPADAARVEDGDRIAYLAGHISAVADAVAAGVDVEEYTVWSLLDNFEWLDGYTQRFGLVHVDFATGERTPKASYDWYRALVSESRA</sequence>
<dbReference type="EC" id="3.2.1.21" evidence="2 9"/>
<dbReference type="Proteomes" id="UP001323798">
    <property type="component" value="Chromosome"/>
</dbReference>
<evidence type="ECO:0000256" key="8">
    <source>
        <dbReference type="PROSITE-ProRule" id="PRU10055"/>
    </source>
</evidence>
<dbReference type="InterPro" id="IPR017736">
    <property type="entry name" value="Glyco_hydro_1_beta-glucosidase"/>
</dbReference>
<dbReference type="SUPFAM" id="SSF51445">
    <property type="entry name" value="(Trans)glycosidases"/>
    <property type="match status" value="1"/>
</dbReference>
<proteinExistence type="inferred from homology"/>
<protein>
    <recommendedName>
        <fullName evidence="2 9">Beta-glucosidase</fullName>
        <ecNumber evidence="2 9">3.2.1.21</ecNumber>
    </recommendedName>
</protein>
<keyword evidence="5" id="KW-0119">Carbohydrate metabolism</keyword>
<evidence type="ECO:0000313" key="11">
    <source>
        <dbReference type="Proteomes" id="UP001323798"/>
    </source>
</evidence>
<dbReference type="PANTHER" id="PTHR10353">
    <property type="entry name" value="GLYCOSYL HYDROLASE"/>
    <property type="match status" value="1"/>
</dbReference>
<dbReference type="PRINTS" id="PR00131">
    <property type="entry name" value="GLHYDRLASE1"/>
</dbReference>
<reference evidence="10 11" key="1">
    <citation type="submission" date="2023-11" db="EMBL/GenBank/DDBJ databases">
        <title>Genome sequence of Microbacterium rhizosphaerae KACC 19337.</title>
        <authorList>
            <person name="Choi H."/>
            <person name="Kim S."/>
            <person name="Kim Y."/>
            <person name="Kwon S.-W."/>
            <person name="Heo J."/>
        </authorList>
    </citation>
    <scope>NUCLEOTIDE SEQUENCE [LARGE SCALE GENOMIC DNA]</scope>
    <source>
        <strain evidence="10 11">KACC 19337</strain>
    </source>
</reference>
<organism evidence="10 11">
    <name type="scientific">Microbacterium rhizosphaerae</name>
    <dbReference type="NCBI Taxonomy" id="1678237"/>
    <lineage>
        <taxon>Bacteria</taxon>
        <taxon>Bacillati</taxon>
        <taxon>Actinomycetota</taxon>
        <taxon>Actinomycetes</taxon>
        <taxon>Micrococcales</taxon>
        <taxon>Microbacteriaceae</taxon>
        <taxon>Microbacterium</taxon>
    </lineage>
</organism>